<reference evidence="3" key="1">
    <citation type="submission" date="2022-08" db="UniProtKB">
        <authorList>
            <consortium name="EnsemblMetazoa"/>
        </authorList>
    </citation>
    <scope>IDENTIFICATION</scope>
    <source>
        <strain evidence="3">Israel</strain>
    </source>
</reference>
<dbReference type="AlphaFoldDB" id="A0A1B0DNP9"/>
<name>A0A1B0DNP9_PHLPP</name>
<keyword evidence="2" id="KW-0732">Signal</keyword>
<dbReference type="RefSeq" id="XP_055716642.1">
    <property type="nucleotide sequence ID" value="XM_055860667.1"/>
</dbReference>
<sequence>MPLLVILFNVFLLTTTVLAEEEEDPSAWNGKWFPQPPNAPDPNEKLSDNEEVKSPPMGIIDPACDDGKNNLTLDYDPKNISHSIVHMCLDNYTHFRPNYNTEPVMRIYQIPKAYSAQHRCMNKNITYPENIPTFGPHRALWPRYGEYLYVPVQRWIHSLEHGAIVALYHPCAHETLTERLKALVKSCLFRHVITPSERLTPERPFALVAWGKSMEMSVIEDNLVREFIRDNARKGPEMTHRDGQYSEQLIAPAEIISTKDDETLCPPPHTESNKV</sequence>
<organism evidence="3 4">
    <name type="scientific">Phlebotomus papatasi</name>
    <name type="common">Sandfly</name>
    <dbReference type="NCBI Taxonomy" id="29031"/>
    <lineage>
        <taxon>Eukaryota</taxon>
        <taxon>Metazoa</taxon>
        <taxon>Ecdysozoa</taxon>
        <taxon>Arthropoda</taxon>
        <taxon>Hexapoda</taxon>
        <taxon>Insecta</taxon>
        <taxon>Pterygota</taxon>
        <taxon>Neoptera</taxon>
        <taxon>Endopterygota</taxon>
        <taxon>Diptera</taxon>
        <taxon>Nematocera</taxon>
        <taxon>Psychodoidea</taxon>
        <taxon>Psychodidae</taxon>
        <taxon>Phlebotomus</taxon>
        <taxon>Phlebotomus</taxon>
    </lineage>
</organism>
<dbReference type="EnsemblMetazoa" id="PPAI010094-RA">
    <property type="protein sequence ID" value="PPAI010094-PA"/>
    <property type="gene ID" value="PPAI010094"/>
</dbReference>
<evidence type="ECO:0000256" key="2">
    <source>
        <dbReference type="SAM" id="SignalP"/>
    </source>
</evidence>
<dbReference type="VEuPathDB" id="VectorBase:PPAPM1_010092"/>
<evidence type="ECO:0000313" key="3">
    <source>
        <dbReference type="EnsemblMetazoa" id="PPAI010094-PA"/>
    </source>
</evidence>
<dbReference type="EMBL" id="AJVK01007684">
    <property type="status" value="NOT_ANNOTATED_CDS"/>
    <property type="molecule type" value="Genomic_DNA"/>
</dbReference>
<feature type="signal peptide" evidence="2">
    <location>
        <begin position="1"/>
        <end position="19"/>
    </location>
</feature>
<dbReference type="OrthoDB" id="5960270at2759"/>
<dbReference type="InterPro" id="IPR021454">
    <property type="entry name" value="DUF3105"/>
</dbReference>
<evidence type="ECO:0000256" key="1">
    <source>
        <dbReference type="SAM" id="MobiDB-lite"/>
    </source>
</evidence>
<dbReference type="Proteomes" id="UP000092462">
    <property type="component" value="Unassembled WGS sequence"/>
</dbReference>
<dbReference type="KEGG" id="ppap:129810298"/>
<accession>A0A1B0DNP9</accession>
<proteinExistence type="predicted"/>
<dbReference type="PANTHER" id="PTHR34179:SF1">
    <property type="entry name" value="TUMOR PROTEIN P53-INDUCIBLE PROTEIN 13"/>
    <property type="match status" value="1"/>
</dbReference>
<dbReference type="VEuPathDB" id="VectorBase:PPAI010094"/>
<keyword evidence="4" id="KW-1185">Reference proteome</keyword>
<evidence type="ECO:0000313" key="4">
    <source>
        <dbReference type="Proteomes" id="UP000092462"/>
    </source>
</evidence>
<feature type="compositionally biased region" description="Basic and acidic residues" evidence="1">
    <location>
        <begin position="42"/>
        <end position="53"/>
    </location>
</feature>
<feature type="region of interest" description="Disordered" evidence="1">
    <location>
        <begin position="24"/>
        <end position="54"/>
    </location>
</feature>
<dbReference type="PANTHER" id="PTHR34179">
    <property type="entry name" value="TUMOR PROTEIN P53-INDUCIBLE PROTEIN 13"/>
    <property type="match status" value="1"/>
</dbReference>
<evidence type="ECO:0008006" key="5">
    <source>
        <dbReference type="Google" id="ProtNLM"/>
    </source>
</evidence>
<dbReference type="GeneID" id="129810298"/>
<dbReference type="GO" id="GO:0005737">
    <property type="term" value="C:cytoplasm"/>
    <property type="evidence" value="ECO:0007669"/>
    <property type="project" value="TreeGrafter"/>
</dbReference>
<feature type="chain" id="PRO_5043534191" description="DUF3105 domain-containing protein" evidence="2">
    <location>
        <begin position="20"/>
        <end position="275"/>
    </location>
</feature>
<protein>
    <recommendedName>
        <fullName evidence="5">DUF3105 domain-containing protein</fullName>
    </recommendedName>
</protein>
<dbReference type="Pfam" id="PF11303">
    <property type="entry name" value="DUF3105"/>
    <property type="match status" value="1"/>
</dbReference>